<dbReference type="Proteomes" id="UP000434957">
    <property type="component" value="Unassembled WGS sequence"/>
</dbReference>
<gene>
    <name evidence="3" type="ORF">PR001_g21168</name>
    <name evidence="2" type="ORF">PR002_g21502</name>
    <name evidence="4" type="ORF">PR003_g18566</name>
</gene>
<dbReference type="InterPro" id="IPR029063">
    <property type="entry name" value="SAM-dependent_MTases_sf"/>
</dbReference>
<dbReference type="AlphaFoldDB" id="A0A6A3JGL7"/>
<evidence type="ECO:0000313" key="5">
    <source>
        <dbReference type="Proteomes" id="UP000429607"/>
    </source>
</evidence>
<dbReference type="Gene3D" id="3.40.50.150">
    <property type="entry name" value="Vaccinia Virus protein VP39"/>
    <property type="match status" value="1"/>
</dbReference>
<dbReference type="SUPFAM" id="SSF53335">
    <property type="entry name" value="S-adenosyl-L-methionine-dependent methyltransferases"/>
    <property type="match status" value="1"/>
</dbReference>
<evidence type="ECO:0000313" key="3">
    <source>
        <dbReference type="EMBL" id="KAE8991645.1"/>
    </source>
</evidence>
<comment type="caution">
    <text evidence="3">The sequence shown here is derived from an EMBL/GenBank/DDBJ whole genome shotgun (WGS) entry which is preliminary data.</text>
</comment>
<proteinExistence type="predicted"/>
<evidence type="ECO:0000313" key="4">
    <source>
        <dbReference type="EMBL" id="KAE9317078.1"/>
    </source>
</evidence>
<dbReference type="Proteomes" id="UP000435112">
    <property type="component" value="Unassembled WGS sequence"/>
</dbReference>
<dbReference type="Proteomes" id="UP000429607">
    <property type="component" value="Unassembled WGS sequence"/>
</dbReference>
<evidence type="ECO:0000259" key="1">
    <source>
        <dbReference type="Pfam" id="PF08123"/>
    </source>
</evidence>
<evidence type="ECO:0000313" key="6">
    <source>
        <dbReference type="Proteomes" id="UP000434957"/>
    </source>
</evidence>
<dbReference type="Pfam" id="PF08123">
    <property type="entry name" value="DOT1"/>
    <property type="match status" value="1"/>
</dbReference>
<accession>A0A6A3JGL7</accession>
<name>A0A6A3JGL7_9STRA</name>
<reference evidence="5 7" key="1">
    <citation type="submission" date="2018-09" db="EMBL/GenBank/DDBJ databases">
        <title>Genomic investigation of the strawberry pathogen Phytophthora fragariae indicates pathogenicity is determined by transcriptional variation in three key races.</title>
        <authorList>
            <person name="Adams T.M."/>
            <person name="Armitage A.D."/>
            <person name="Sobczyk M.K."/>
            <person name="Bates H.J."/>
            <person name="Dunwell J.M."/>
            <person name="Nellist C.F."/>
            <person name="Harrison R.J."/>
        </authorList>
    </citation>
    <scope>NUCLEOTIDE SEQUENCE [LARGE SCALE GENOMIC DNA]</scope>
    <source>
        <strain evidence="3 5">SCRP249</strain>
        <strain evidence="2 7">SCRP324</strain>
        <strain evidence="4 6">SCRP333</strain>
    </source>
</reference>
<protein>
    <recommendedName>
        <fullName evidence="1">DOT1 domain-containing protein</fullName>
    </recommendedName>
</protein>
<dbReference type="EMBL" id="QXFT01001499">
    <property type="protein sequence ID" value="KAE9317078.1"/>
    <property type="molecule type" value="Genomic_DNA"/>
</dbReference>
<feature type="domain" description="DOT1" evidence="1">
    <location>
        <begin position="26"/>
        <end position="105"/>
    </location>
</feature>
<sequence length="156" mass="16818">MVVQSSAPLTVPDTFRALAEVFSGIKARDIRQESGGTQNNAGEMFPTGVAAMLFQMGPLGNHDVFLDIGAGIGNVLAQVALTTKVGKCIGVEVRYDLCSLPVQHMRRHAVTYPLLRKVAMVAGDVRDALLSTQVPTSDVTIVSTKHFLLKNPRSWI</sequence>
<dbReference type="GO" id="GO:0031151">
    <property type="term" value="F:histone H3K79 methyltransferase activity"/>
    <property type="evidence" value="ECO:0007669"/>
    <property type="project" value="InterPro"/>
</dbReference>
<keyword evidence="6" id="KW-1185">Reference proteome</keyword>
<organism evidence="3 5">
    <name type="scientific">Phytophthora rubi</name>
    <dbReference type="NCBI Taxonomy" id="129364"/>
    <lineage>
        <taxon>Eukaryota</taxon>
        <taxon>Sar</taxon>
        <taxon>Stramenopiles</taxon>
        <taxon>Oomycota</taxon>
        <taxon>Peronosporomycetes</taxon>
        <taxon>Peronosporales</taxon>
        <taxon>Peronosporaceae</taxon>
        <taxon>Phytophthora</taxon>
    </lineage>
</organism>
<evidence type="ECO:0000313" key="2">
    <source>
        <dbReference type="EMBL" id="KAE8989261.1"/>
    </source>
</evidence>
<dbReference type="InterPro" id="IPR025789">
    <property type="entry name" value="DOT1_dom"/>
</dbReference>
<evidence type="ECO:0000313" key="7">
    <source>
        <dbReference type="Proteomes" id="UP000435112"/>
    </source>
</evidence>
<dbReference type="EMBL" id="QXFV01002177">
    <property type="protein sequence ID" value="KAE8991645.1"/>
    <property type="molecule type" value="Genomic_DNA"/>
</dbReference>
<dbReference type="EMBL" id="QXFU01002181">
    <property type="protein sequence ID" value="KAE8989261.1"/>
    <property type="molecule type" value="Genomic_DNA"/>
</dbReference>
<dbReference type="OrthoDB" id="127779at2759"/>